<evidence type="ECO:0000259" key="3">
    <source>
        <dbReference type="PROSITE" id="PS50011"/>
    </source>
</evidence>
<dbReference type="Pfam" id="PF00069">
    <property type="entry name" value="Pkinase"/>
    <property type="match status" value="1"/>
</dbReference>
<dbReference type="InterPro" id="IPR008271">
    <property type="entry name" value="Ser/Thr_kinase_AS"/>
</dbReference>
<evidence type="ECO:0000313" key="4">
    <source>
        <dbReference type="EMBL" id="EGR26929.1"/>
    </source>
</evidence>
<dbReference type="SMART" id="SM00220">
    <property type="entry name" value="S_TKc"/>
    <property type="match status" value="1"/>
</dbReference>
<dbReference type="PROSITE" id="PS00108">
    <property type="entry name" value="PROTEIN_KINASE_ST"/>
    <property type="match status" value="1"/>
</dbReference>
<evidence type="ECO:0000313" key="5">
    <source>
        <dbReference type="Proteomes" id="UP000008983"/>
    </source>
</evidence>
<dbReference type="EC" id="2.7.11.1" evidence="1"/>
<dbReference type="FunFam" id="1.10.510.10:FF:001190">
    <property type="entry name" value="Uncharacterized protein"/>
    <property type="match status" value="1"/>
</dbReference>
<evidence type="ECO:0000256" key="2">
    <source>
        <dbReference type="ARBA" id="ARBA00023860"/>
    </source>
</evidence>
<dbReference type="Gene3D" id="1.10.510.10">
    <property type="entry name" value="Transferase(Phosphotransferase) domain 1"/>
    <property type="match status" value="1"/>
</dbReference>
<keyword evidence="5" id="KW-1185">Reference proteome</keyword>
<sequence>MEVAIKMELASTKHPQLFFEVKLYQYLQSDNTIIDKGIPIVYYAATEGDYNVMVMDLLGPSLEKLFDICNRKFSVKTVLMIADQVIQRVSYIHSKHFLHRDIKPDNFLIGTGKTAHKIFIVDFGLAKRYIKKDGKHIEYKEGKSLTGTARYASINTHLGVEQGRRDDLESIGYMFMYFLKGVLPWQNQKTNNKKDKYEKIMEKKLQTPVEVLCKGFPQEFGTYLSYTKNLRFDEKPDYEYLRKLFKDLFKNLGYELDYIYDWNMIVDEKKGQK</sequence>
<dbReference type="Proteomes" id="UP000008983">
    <property type="component" value="Unassembled WGS sequence"/>
</dbReference>
<dbReference type="OrthoDB" id="5800476at2759"/>
<dbReference type="STRING" id="857967.G0R6G2"/>
<dbReference type="OMA" id="LMRLECV"/>
<gene>
    <name evidence="4" type="ORF">IMG5_204310</name>
</gene>
<dbReference type="EMBL" id="GL984398">
    <property type="protein sequence ID" value="EGR26929.1"/>
    <property type="molecule type" value="Genomic_DNA"/>
</dbReference>
<dbReference type="GO" id="GO:0004674">
    <property type="term" value="F:protein serine/threonine kinase activity"/>
    <property type="evidence" value="ECO:0007669"/>
    <property type="project" value="UniProtKB-EC"/>
</dbReference>
<name>G0R6G2_ICHMU</name>
<dbReference type="SUPFAM" id="SSF56112">
    <property type="entry name" value="Protein kinase-like (PK-like)"/>
    <property type="match status" value="1"/>
</dbReference>
<evidence type="ECO:0000256" key="1">
    <source>
        <dbReference type="ARBA" id="ARBA00012513"/>
    </source>
</evidence>
<dbReference type="PANTHER" id="PTHR11909">
    <property type="entry name" value="CASEIN KINASE-RELATED"/>
    <property type="match status" value="1"/>
</dbReference>
<protein>
    <recommendedName>
        <fullName evidence="2">Casein kinase I</fullName>
        <ecNumber evidence="1">2.7.11.1</ecNumber>
    </recommendedName>
</protein>
<organism evidence="4 5">
    <name type="scientific">Ichthyophthirius multifiliis</name>
    <name type="common">White spot disease agent</name>
    <name type="synonym">Ich</name>
    <dbReference type="NCBI Taxonomy" id="5932"/>
    <lineage>
        <taxon>Eukaryota</taxon>
        <taxon>Sar</taxon>
        <taxon>Alveolata</taxon>
        <taxon>Ciliophora</taxon>
        <taxon>Intramacronucleata</taxon>
        <taxon>Oligohymenophorea</taxon>
        <taxon>Hymenostomatida</taxon>
        <taxon>Ophryoglenina</taxon>
        <taxon>Ichthyophthirius</taxon>
    </lineage>
</organism>
<dbReference type="InterPro" id="IPR011009">
    <property type="entry name" value="Kinase-like_dom_sf"/>
</dbReference>
<proteinExistence type="predicted"/>
<feature type="domain" description="Protein kinase" evidence="3">
    <location>
        <begin position="1"/>
        <end position="249"/>
    </location>
</feature>
<dbReference type="InterPro" id="IPR050235">
    <property type="entry name" value="CK1_Ser-Thr_kinase"/>
</dbReference>
<dbReference type="GO" id="GO:0005524">
    <property type="term" value="F:ATP binding"/>
    <property type="evidence" value="ECO:0007669"/>
    <property type="project" value="InterPro"/>
</dbReference>
<dbReference type="InterPro" id="IPR000719">
    <property type="entry name" value="Prot_kinase_dom"/>
</dbReference>
<dbReference type="PROSITE" id="PS50011">
    <property type="entry name" value="PROTEIN_KINASE_DOM"/>
    <property type="match status" value="1"/>
</dbReference>
<dbReference type="eggNOG" id="KOG1164">
    <property type="taxonomic scope" value="Eukaryota"/>
</dbReference>
<reference evidence="4 5" key="1">
    <citation type="submission" date="2011-07" db="EMBL/GenBank/DDBJ databases">
        <authorList>
            <person name="Coyne R."/>
            <person name="Brami D."/>
            <person name="Johnson J."/>
            <person name="Hostetler J."/>
            <person name="Hannick L."/>
            <person name="Clark T."/>
            <person name="Cassidy-Hanley D."/>
            <person name="Inman J."/>
        </authorList>
    </citation>
    <scope>NUCLEOTIDE SEQUENCE [LARGE SCALE GENOMIC DNA]</scope>
    <source>
        <strain evidence="4 5">G5</strain>
    </source>
</reference>
<accession>G0R6G2</accession>
<dbReference type="GeneID" id="14902998"/>
<dbReference type="InParanoid" id="G0R6G2"/>
<dbReference type="AlphaFoldDB" id="G0R6G2"/>
<dbReference type="RefSeq" id="XP_004023813.1">
    <property type="nucleotide sequence ID" value="XM_004023764.1"/>
</dbReference>